<dbReference type="InterPro" id="IPR010982">
    <property type="entry name" value="Lambda_DNA-bd_dom_sf"/>
</dbReference>
<comment type="caution">
    <text evidence="1">The sequence shown here is derived from an EMBL/GenBank/DDBJ whole genome shotgun (WGS) entry which is preliminary data.</text>
</comment>
<dbReference type="RefSeq" id="WP_082477177.1">
    <property type="nucleotide sequence ID" value="NZ_WEIK01000007.1"/>
</dbReference>
<evidence type="ECO:0000313" key="1">
    <source>
        <dbReference type="EMBL" id="MVF49693.1"/>
    </source>
</evidence>
<dbReference type="Proteomes" id="UP000440965">
    <property type="component" value="Unassembled WGS sequence"/>
</dbReference>
<dbReference type="InterPro" id="IPR031856">
    <property type="entry name" value="YdaS_toxin-like"/>
</dbReference>
<accession>A0A7X3F1E5</accession>
<evidence type="ECO:0000313" key="2">
    <source>
        <dbReference type="Proteomes" id="UP000440965"/>
    </source>
</evidence>
<dbReference type="GO" id="GO:0003677">
    <property type="term" value="F:DNA binding"/>
    <property type="evidence" value="ECO:0007669"/>
    <property type="project" value="InterPro"/>
</dbReference>
<dbReference type="EMBL" id="WEIK01000007">
    <property type="protein sequence ID" value="MVF49693.1"/>
    <property type="molecule type" value="Genomic_DNA"/>
</dbReference>
<dbReference type="Pfam" id="PF15943">
    <property type="entry name" value="YdaS_toxin"/>
    <property type="match status" value="1"/>
</dbReference>
<protein>
    <submittedName>
        <fullName evidence="1">Helix-turn-helix domain-containing protein</fullName>
    </submittedName>
</protein>
<gene>
    <name evidence="1" type="ORF">F9Z43_10250</name>
</gene>
<sequence length="77" mass="8395">MTLSEYLKTIDKEGVDALARHCGTSVGQLKQVAYGNRRAGAGLAVNLDRETGGEVTCESLRPDIDWGYLRQGKGLER</sequence>
<dbReference type="Gene3D" id="1.10.260.40">
    <property type="entry name" value="lambda repressor-like DNA-binding domains"/>
    <property type="match status" value="1"/>
</dbReference>
<name>A0A7X3F1E5_9PSED</name>
<organism evidence="1 2">
    <name type="scientific">Pseudomonas monteilii</name>
    <dbReference type="NCBI Taxonomy" id="76759"/>
    <lineage>
        <taxon>Bacteria</taxon>
        <taxon>Pseudomonadati</taxon>
        <taxon>Pseudomonadota</taxon>
        <taxon>Gammaproteobacteria</taxon>
        <taxon>Pseudomonadales</taxon>
        <taxon>Pseudomonadaceae</taxon>
        <taxon>Pseudomonas</taxon>
    </lineage>
</organism>
<proteinExistence type="predicted"/>
<dbReference type="AlphaFoldDB" id="A0A7X3F1E5"/>
<reference evidence="1 2" key="1">
    <citation type="submission" date="2019-10" db="EMBL/GenBank/DDBJ databases">
        <title>XDR Pseudomonas monteilii producing IMP-16 from LCR.</title>
        <authorList>
            <person name="Ballaben A."/>
            <person name="Doi Y."/>
        </authorList>
    </citation>
    <scope>NUCLEOTIDE SEQUENCE [LARGE SCALE GENOMIC DNA]</scope>
    <source>
        <strain evidence="1 2">597/14</strain>
    </source>
</reference>